<keyword evidence="5" id="KW-0804">Transcription</keyword>
<dbReference type="PANTHER" id="PTHR48111:SF1">
    <property type="entry name" value="TWO-COMPONENT RESPONSE REGULATOR ORR33"/>
    <property type="match status" value="1"/>
</dbReference>
<feature type="domain" description="Response regulatory" evidence="8">
    <location>
        <begin position="3"/>
        <end position="116"/>
    </location>
</feature>
<evidence type="ECO:0000313" key="11">
    <source>
        <dbReference type="Proteomes" id="UP001201273"/>
    </source>
</evidence>
<dbReference type="RefSeq" id="WP_233050845.1">
    <property type="nucleotide sequence ID" value="NZ_JAIMJA010000001.1"/>
</dbReference>
<gene>
    <name evidence="10" type="ORF">K6Y31_00105</name>
</gene>
<dbReference type="CDD" id="cd00383">
    <property type="entry name" value="trans_reg_C"/>
    <property type="match status" value="1"/>
</dbReference>
<evidence type="ECO:0000256" key="1">
    <source>
        <dbReference type="ARBA" id="ARBA00022553"/>
    </source>
</evidence>
<evidence type="ECO:0000256" key="7">
    <source>
        <dbReference type="PROSITE-ProRule" id="PRU01091"/>
    </source>
</evidence>
<dbReference type="PROSITE" id="PS51755">
    <property type="entry name" value="OMPR_PHOB"/>
    <property type="match status" value="1"/>
</dbReference>
<dbReference type="InterPro" id="IPR001867">
    <property type="entry name" value="OmpR/PhoB-type_DNA-bd"/>
</dbReference>
<dbReference type="InterPro" id="IPR001789">
    <property type="entry name" value="Sig_transdc_resp-reg_receiver"/>
</dbReference>
<dbReference type="InterPro" id="IPR016032">
    <property type="entry name" value="Sig_transdc_resp-reg_C-effctor"/>
</dbReference>
<dbReference type="InterPro" id="IPR039420">
    <property type="entry name" value="WalR-like"/>
</dbReference>
<evidence type="ECO:0000256" key="3">
    <source>
        <dbReference type="ARBA" id="ARBA00023015"/>
    </source>
</evidence>
<dbReference type="Gene3D" id="1.10.10.10">
    <property type="entry name" value="Winged helix-like DNA-binding domain superfamily/Winged helix DNA-binding domain"/>
    <property type="match status" value="1"/>
</dbReference>
<evidence type="ECO:0000313" key="10">
    <source>
        <dbReference type="EMBL" id="MCE2593222.1"/>
    </source>
</evidence>
<dbReference type="InterPro" id="IPR011006">
    <property type="entry name" value="CheY-like_superfamily"/>
</dbReference>
<dbReference type="SUPFAM" id="SSF52172">
    <property type="entry name" value="CheY-like"/>
    <property type="match status" value="1"/>
</dbReference>
<name>A0ABS8W4A4_9GAMM</name>
<dbReference type="Pfam" id="PF00072">
    <property type="entry name" value="Response_reg"/>
    <property type="match status" value="1"/>
</dbReference>
<proteinExistence type="predicted"/>
<sequence length="219" mass="25176">MSRIIIVDTDRTASAPNQQQLFQAGYECQVLTCPEKALNFLSTELIDLVISEVNLPAVQGRAFIQRASQRFAMPIIAWSDFVHSEQRTQTYRLGADLCLTKSSNSNELLASVYAMLRRVSIEQQRKHLVSADMQFNQRLKRLPLTTTEMDLLNYLLQRSGDAVSKIELQQRVLQREYSPFDRNLDVHISNIRKKMIKTGLNMLLIKTVRGVGYRFELPK</sequence>
<dbReference type="SMART" id="SM00448">
    <property type="entry name" value="REC"/>
    <property type="match status" value="1"/>
</dbReference>
<dbReference type="Gene3D" id="3.40.50.2300">
    <property type="match status" value="1"/>
</dbReference>
<evidence type="ECO:0000256" key="5">
    <source>
        <dbReference type="ARBA" id="ARBA00023163"/>
    </source>
</evidence>
<dbReference type="EMBL" id="JAIMJA010000001">
    <property type="protein sequence ID" value="MCE2593222.1"/>
    <property type="molecule type" value="Genomic_DNA"/>
</dbReference>
<dbReference type="Proteomes" id="UP001201273">
    <property type="component" value="Unassembled WGS sequence"/>
</dbReference>
<evidence type="ECO:0000256" key="6">
    <source>
        <dbReference type="PROSITE-ProRule" id="PRU00169"/>
    </source>
</evidence>
<evidence type="ECO:0000256" key="2">
    <source>
        <dbReference type="ARBA" id="ARBA00023012"/>
    </source>
</evidence>
<feature type="DNA-binding region" description="OmpR/PhoB-type" evidence="7">
    <location>
        <begin position="116"/>
        <end position="217"/>
    </location>
</feature>
<keyword evidence="11" id="KW-1185">Reference proteome</keyword>
<dbReference type="PANTHER" id="PTHR48111">
    <property type="entry name" value="REGULATOR OF RPOS"/>
    <property type="match status" value="1"/>
</dbReference>
<accession>A0ABS8W4A4</accession>
<keyword evidence="4 7" id="KW-0238">DNA-binding</keyword>
<keyword evidence="1" id="KW-0597">Phosphoprotein</keyword>
<dbReference type="InterPro" id="IPR036388">
    <property type="entry name" value="WH-like_DNA-bd_sf"/>
</dbReference>
<evidence type="ECO:0000259" key="8">
    <source>
        <dbReference type="PROSITE" id="PS50110"/>
    </source>
</evidence>
<dbReference type="PROSITE" id="PS50110">
    <property type="entry name" value="RESPONSE_REGULATORY"/>
    <property type="match status" value="1"/>
</dbReference>
<dbReference type="SMART" id="SM00862">
    <property type="entry name" value="Trans_reg_C"/>
    <property type="match status" value="1"/>
</dbReference>
<evidence type="ECO:0000259" key="9">
    <source>
        <dbReference type="PROSITE" id="PS51755"/>
    </source>
</evidence>
<dbReference type="SUPFAM" id="SSF46894">
    <property type="entry name" value="C-terminal effector domain of the bipartite response regulators"/>
    <property type="match status" value="1"/>
</dbReference>
<evidence type="ECO:0000256" key="4">
    <source>
        <dbReference type="ARBA" id="ARBA00023125"/>
    </source>
</evidence>
<dbReference type="Pfam" id="PF00486">
    <property type="entry name" value="Trans_reg_C"/>
    <property type="match status" value="1"/>
</dbReference>
<feature type="domain" description="OmpR/PhoB-type" evidence="9">
    <location>
        <begin position="116"/>
        <end position="217"/>
    </location>
</feature>
<protein>
    <submittedName>
        <fullName evidence="10">Response regulator transcription factor</fullName>
    </submittedName>
</protein>
<keyword evidence="2" id="KW-0902">Two-component regulatory system</keyword>
<comment type="caution">
    <text evidence="6">Lacks conserved residue(s) required for the propagation of feature annotation.</text>
</comment>
<organism evidence="10 11">
    <name type="scientific">Motilimonas cestriensis</name>
    <dbReference type="NCBI Taxonomy" id="2742685"/>
    <lineage>
        <taxon>Bacteria</taxon>
        <taxon>Pseudomonadati</taxon>
        <taxon>Pseudomonadota</taxon>
        <taxon>Gammaproteobacteria</taxon>
        <taxon>Alteromonadales</taxon>
        <taxon>Alteromonadales genera incertae sedis</taxon>
        <taxon>Motilimonas</taxon>
    </lineage>
</organism>
<keyword evidence="3" id="KW-0805">Transcription regulation</keyword>
<reference evidence="10 11" key="1">
    <citation type="journal article" date="2022" name="Environ. Microbiol. Rep.">
        <title>Eco-phylogenetic analyses reveal divergent evolution of vitamin B12 metabolism in the marine bacterial family 'Psychromonadaceae'.</title>
        <authorList>
            <person name="Jin X."/>
            <person name="Yang Y."/>
            <person name="Cao H."/>
            <person name="Gao B."/>
            <person name="Zhao Z."/>
        </authorList>
    </citation>
    <scope>NUCLEOTIDE SEQUENCE [LARGE SCALE GENOMIC DNA]</scope>
    <source>
        <strain evidence="10 11">MKS20</strain>
    </source>
</reference>
<comment type="caution">
    <text evidence="10">The sequence shown here is derived from an EMBL/GenBank/DDBJ whole genome shotgun (WGS) entry which is preliminary data.</text>
</comment>